<feature type="binding site" evidence="14">
    <location>
        <position position="107"/>
    </location>
    <ligand>
        <name>substrate</name>
    </ligand>
</feature>
<feature type="binding site" evidence="14">
    <location>
        <begin position="76"/>
        <end position="89"/>
    </location>
    <ligand>
        <name>NAD(+)</name>
        <dbReference type="ChEBI" id="CHEBI:57540"/>
    </ligand>
</feature>
<comment type="function">
    <text evidence="14 15">Catalyzes the oxidation of 3-carboxy-2-hydroxy-4-methylpentanoate (3-isopropylmalate) to 3-carboxy-4-methyl-2-oxopentanoate. The product decarboxylates to 4-methyl-2 oxopentanoate.</text>
</comment>
<evidence type="ECO:0000256" key="3">
    <source>
        <dbReference type="ARBA" id="ARBA00004762"/>
    </source>
</evidence>
<feature type="site" description="Important for catalysis" evidence="14">
    <location>
        <position position="143"/>
    </location>
</feature>
<comment type="cofactor">
    <cofactor evidence="2">
        <name>Mn(2+)</name>
        <dbReference type="ChEBI" id="CHEBI:29035"/>
    </cofactor>
</comment>
<dbReference type="AlphaFoldDB" id="A0A2G6EEU9"/>
<proteinExistence type="inferred from homology"/>
<evidence type="ECO:0000259" key="16">
    <source>
        <dbReference type="SMART" id="SM01329"/>
    </source>
</evidence>
<dbReference type="GO" id="GO:0051287">
    <property type="term" value="F:NAD binding"/>
    <property type="evidence" value="ECO:0007669"/>
    <property type="project" value="InterPro"/>
</dbReference>
<evidence type="ECO:0000256" key="13">
    <source>
        <dbReference type="ARBA" id="ARBA00023304"/>
    </source>
</evidence>
<comment type="caution">
    <text evidence="17">The sequence shown here is derived from an EMBL/GenBank/DDBJ whole genome shotgun (WGS) entry which is preliminary data.</text>
</comment>
<evidence type="ECO:0000256" key="9">
    <source>
        <dbReference type="ARBA" id="ARBA00022842"/>
    </source>
</evidence>
<keyword evidence="7 14" id="KW-0028">Amino-acid biosynthesis</keyword>
<keyword evidence="11 14" id="KW-0520">NAD</keyword>
<evidence type="ECO:0000313" key="17">
    <source>
        <dbReference type="EMBL" id="PID60613.1"/>
    </source>
</evidence>
<dbReference type="NCBIfam" id="TIGR00169">
    <property type="entry name" value="leuB"/>
    <property type="match status" value="1"/>
</dbReference>
<comment type="pathway">
    <text evidence="3 14 15">Amino-acid biosynthesis; L-leucine biosynthesis; L-leucine from 3-methyl-2-oxobutanoate: step 3/4.</text>
</comment>
<dbReference type="EMBL" id="PDPS01000004">
    <property type="protein sequence ID" value="PID60613.1"/>
    <property type="molecule type" value="Genomic_DNA"/>
</dbReference>
<evidence type="ECO:0000256" key="2">
    <source>
        <dbReference type="ARBA" id="ARBA00001936"/>
    </source>
</evidence>
<evidence type="ECO:0000256" key="6">
    <source>
        <dbReference type="ARBA" id="ARBA00022430"/>
    </source>
</evidence>
<dbReference type="GO" id="GO:0009098">
    <property type="term" value="P:L-leucine biosynthetic process"/>
    <property type="evidence" value="ECO:0007669"/>
    <property type="project" value="UniProtKB-UniRule"/>
</dbReference>
<sequence>MSRKIAILPGDGIGPEVMEAALAVLSRAEEVFNFKLEREEALVGGCAFDKTGSPLPEETKKICLGANAVLLGSIGGPQWDNLPPEKTPELGGLLALRKMLNLYANLRPGVIYKELQGMSPLSGRVLKGKVDILIVRELAHGIYFGEPKALEHNRGLDTMVYTREQVQRIAIQGFEAAMRRGKKLCSVDKANVLSSSKLWRRVVLEAANRYPEVELSHMYVDNAAMQLMLNPLQFDVILTSNLFGDILSDEAAAICGSLGMLPSASLGERIHLFEPSGGSAPDIAGKGIANPIAQILSMAMMLEISFNLTKPAAAIRNAVDDCVRTGIRTMDIAEAGSRAVGTMEMAREIIRRIA</sequence>
<dbReference type="PROSITE" id="PS00470">
    <property type="entry name" value="IDH_IMDH"/>
    <property type="match status" value="1"/>
</dbReference>
<keyword evidence="12 14" id="KW-0464">Manganese</keyword>
<keyword evidence="8 14" id="KW-0479">Metal-binding</keyword>
<feature type="binding site" evidence="14">
    <location>
        <position position="221"/>
    </location>
    <ligand>
        <name>Mg(2+)</name>
        <dbReference type="ChEBI" id="CHEBI:18420"/>
    </ligand>
</feature>
<keyword evidence="9 14" id="KW-0460">Magnesium</keyword>
<dbReference type="GO" id="GO:0003862">
    <property type="term" value="F:3-isopropylmalate dehydrogenase activity"/>
    <property type="evidence" value="ECO:0007669"/>
    <property type="project" value="UniProtKB-UniRule"/>
</dbReference>
<dbReference type="FunFam" id="3.40.718.10:FF:000006">
    <property type="entry name" value="3-isopropylmalate dehydrogenase"/>
    <property type="match status" value="1"/>
</dbReference>
<keyword evidence="6 14" id="KW-0432">Leucine biosynthesis</keyword>
<dbReference type="InterPro" id="IPR024084">
    <property type="entry name" value="IsoPropMal-DH-like_dom"/>
</dbReference>
<evidence type="ECO:0000256" key="8">
    <source>
        <dbReference type="ARBA" id="ARBA00022723"/>
    </source>
</evidence>
<organism evidence="17 18">
    <name type="scientific">candidate division KSB3 bacterium</name>
    <dbReference type="NCBI Taxonomy" id="2044937"/>
    <lineage>
        <taxon>Bacteria</taxon>
        <taxon>candidate division KSB3</taxon>
    </lineage>
</organism>
<evidence type="ECO:0000313" key="18">
    <source>
        <dbReference type="Proteomes" id="UP000229740"/>
    </source>
</evidence>
<evidence type="ECO:0000256" key="10">
    <source>
        <dbReference type="ARBA" id="ARBA00023002"/>
    </source>
</evidence>
<comment type="catalytic activity">
    <reaction evidence="1 14 15">
        <text>(2R,3S)-3-isopropylmalate + NAD(+) = 4-methyl-2-oxopentanoate + CO2 + NADH</text>
        <dbReference type="Rhea" id="RHEA:32271"/>
        <dbReference type="ChEBI" id="CHEBI:16526"/>
        <dbReference type="ChEBI" id="CHEBI:17865"/>
        <dbReference type="ChEBI" id="CHEBI:35121"/>
        <dbReference type="ChEBI" id="CHEBI:57540"/>
        <dbReference type="ChEBI" id="CHEBI:57945"/>
        <dbReference type="EC" id="1.1.1.85"/>
    </reaction>
</comment>
<feature type="binding site" evidence="14">
    <location>
        <begin position="278"/>
        <end position="290"/>
    </location>
    <ligand>
        <name>NAD(+)</name>
        <dbReference type="ChEBI" id="CHEBI:57540"/>
    </ligand>
</feature>
<feature type="binding site" evidence="14">
    <location>
        <position position="249"/>
    </location>
    <ligand>
        <name>Mg(2+)</name>
        <dbReference type="ChEBI" id="CHEBI:18420"/>
    </ligand>
</feature>
<keyword evidence="13 14" id="KW-0100">Branched-chain amino acid biosynthesis</keyword>
<dbReference type="GO" id="GO:0005829">
    <property type="term" value="C:cytosol"/>
    <property type="evidence" value="ECO:0007669"/>
    <property type="project" value="TreeGrafter"/>
</dbReference>
<comment type="subcellular location">
    <subcellularLocation>
        <location evidence="14">Cytoplasm</location>
    </subcellularLocation>
</comment>
<evidence type="ECO:0000256" key="7">
    <source>
        <dbReference type="ARBA" id="ARBA00022605"/>
    </source>
</evidence>
<dbReference type="EC" id="1.1.1.85" evidence="14"/>
<comment type="subunit">
    <text evidence="5 14 15">Homodimer.</text>
</comment>
<dbReference type="InterPro" id="IPR019818">
    <property type="entry name" value="IsoCit/isopropylmalate_DH_CS"/>
</dbReference>
<protein>
    <recommendedName>
        <fullName evidence="14">3-isopropylmalate dehydrogenase</fullName>
        <ecNumber evidence="14">1.1.1.85</ecNumber>
    </recommendedName>
    <alternativeName>
        <fullName evidence="14">3-IPM-DH</fullName>
    </alternativeName>
    <alternativeName>
        <fullName evidence="14">Beta-IPM dehydrogenase</fullName>
        <shortName evidence="14">IMDH</shortName>
    </alternativeName>
</protein>
<feature type="domain" description="Isopropylmalate dehydrogenase-like" evidence="16">
    <location>
        <begin position="4"/>
        <end position="349"/>
    </location>
</feature>
<keyword evidence="10 14" id="KW-0560">Oxidoreductase</keyword>
<dbReference type="SMART" id="SM01329">
    <property type="entry name" value="Iso_dh"/>
    <property type="match status" value="1"/>
</dbReference>
<dbReference type="Proteomes" id="UP000229740">
    <property type="component" value="Unassembled WGS sequence"/>
</dbReference>
<evidence type="ECO:0000256" key="15">
    <source>
        <dbReference type="RuleBase" id="RU004445"/>
    </source>
</evidence>
<dbReference type="Pfam" id="PF00180">
    <property type="entry name" value="Iso_dh"/>
    <property type="match status" value="1"/>
</dbReference>
<reference evidence="17 18" key="1">
    <citation type="submission" date="2017-10" db="EMBL/GenBank/DDBJ databases">
        <title>Novel microbial diversity and functional potential in the marine mammal oral microbiome.</title>
        <authorList>
            <person name="Dudek N.K."/>
            <person name="Sun C.L."/>
            <person name="Burstein D."/>
            <person name="Kantor R.S."/>
            <person name="Aliaga Goltsman D.S."/>
            <person name="Bik E.M."/>
            <person name="Thomas B.C."/>
            <person name="Banfield J.F."/>
            <person name="Relman D.A."/>
        </authorList>
    </citation>
    <scope>NUCLEOTIDE SEQUENCE [LARGE SCALE GENOMIC DNA]</scope>
    <source>
        <strain evidence="17">DOLZORAL124_49_17</strain>
    </source>
</reference>
<keyword evidence="14" id="KW-0963">Cytoplasm</keyword>
<comment type="similarity">
    <text evidence="4 14">Belongs to the isocitrate and isopropylmalate dehydrogenases family. LeuB type 1 subfamily.</text>
</comment>
<feature type="site" description="Important for catalysis" evidence="14">
    <location>
        <position position="189"/>
    </location>
</feature>
<evidence type="ECO:0000256" key="5">
    <source>
        <dbReference type="ARBA" id="ARBA00011738"/>
    </source>
</evidence>
<accession>A0A2G6EEU9</accession>
<dbReference type="PANTHER" id="PTHR42979:SF1">
    <property type="entry name" value="3-ISOPROPYLMALATE DEHYDROGENASE"/>
    <property type="match status" value="1"/>
</dbReference>
<feature type="binding site" evidence="14">
    <location>
        <position position="245"/>
    </location>
    <ligand>
        <name>Mg(2+)</name>
        <dbReference type="ChEBI" id="CHEBI:18420"/>
    </ligand>
</feature>
<evidence type="ECO:0000256" key="1">
    <source>
        <dbReference type="ARBA" id="ARBA00000624"/>
    </source>
</evidence>
<feature type="binding site" evidence="14">
    <location>
        <position position="136"/>
    </location>
    <ligand>
        <name>substrate</name>
    </ligand>
</feature>
<dbReference type="Gene3D" id="3.40.718.10">
    <property type="entry name" value="Isopropylmalate Dehydrogenase"/>
    <property type="match status" value="1"/>
</dbReference>
<evidence type="ECO:0000256" key="4">
    <source>
        <dbReference type="ARBA" id="ARBA00008319"/>
    </source>
</evidence>
<feature type="binding site" evidence="14">
    <location>
        <position position="221"/>
    </location>
    <ligand>
        <name>substrate</name>
    </ligand>
</feature>
<dbReference type="InterPro" id="IPR004429">
    <property type="entry name" value="Isopropylmalate_DH"/>
</dbReference>
<evidence type="ECO:0000256" key="14">
    <source>
        <dbReference type="HAMAP-Rule" id="MF_01033"/>
    </source>
</evidence>
<dbReference type="GO" id="GO:0000287">
    <property type="term" value="F:magnesium ion binding"/>
    <property type="evidence" value="ECO:0007669"/>
    <property type="project" value="InterPro"/>
</dbReference>
<dbReference type="SUPFAM" id="SSF53659">
    <property type="entry name" value="Isocitrate/Isopropylmalate dehydrogenase-like"/>
    <property type="match status" value="1"/>
</dbReference>
<evidence type="ECO:0000256" key="12">
    <source>
        <dbReference type="ARBA" id="ARBA00023211"/>
    </source>
</evidence>
<comment type="cofactor">
    <cofactor evidence="14 15">
        <name>Mg(2+)</name>
        <dbReference type="ChEBI" id="CHEBI:18420"/>
    </cofactor>
    <cofactor evidence="14 15">
        <name>Mn(2+)</name>
        <dbReference type="ChEBI" id="CHEBI:29035"/>
    </cofactor>
    <text evidence="14 15">Binds 1 Mg(2+) or Mn(2+) ion per subunit.</text>
</comment>
<name>A0A2G6EEU9_9BACT</name>
<dbReference type="PANTHER" id="PTHR42979">
    <property type="entry name" value="3-ISOPROPYLMALATE DEHYDROGENASE"/>
    <property type="match status" value="1"/>
</dbReference>
<gene>
    <name evidence="14 17" type="primary">leuB</name>
    <name evidence="17" type="ORF">CSB45_00195</name>
</gene>
<dbReference type="UniPathway" id="UPA00048">
    <property type="reaction ID" value="UER00072"/>
</dbReference>
<dbReference type="HAMAP" id="MF_01033">
    <property type="entry name" value="LeuB_type1"/>
    <property type="match status" value="1"/>
</dbReference>
<evidence type="ECO:0000256" key="11">
    <source>
        <dbReference type="ARBA" id="ARBA00023027"/>
    </source>
</evidence>
<feature type="binding site" evidence="14">
    <location>
        <position position="97"/>
    </location>
    <ligand>
        <name>substrate</name>
    </ligand>
</feature>